<feature type="compositionally biased region" description="Polar residues" evidence="1">
    <location>
        <begin position="30"/>
        <end position="45"/>
    </location>
</feature>
<keyword evidence="2" id="KW-0472">Membrane</keyword>
<comment type="caution">
    <text evidence="3">The sequence shown here is derived from an EMBL/GenBank/DDBJ whole genome shotgun (WGS) entry which is preliminary data.</text>
</comment>
<feature type="compositionally biased region" description="Low complexity" evidence="1">
    <location>
        <begin position="46"/>
        <end position="59"/>
    </location>
</feature>
<sequence>MQSGHVPFPSLDDMPEMVVESSSPSPEPRMNNSATTVGSPVESHNTTSSSKLTSSDKLSALPSTSNIPNRAARPTSTSSTSSNIKRGWRRSFDGSDLPRLNHSVWGTPHSAVHAARFEPHPSFHQRQDTPDQISSGKETPRQRVSAESDRASLPTMRQAISRLARGSGPSHSSPPLRASPFKDNHTEEDSEQYLTSRSPSQSKSRAASPLRMLHNWSSGLHHRANRPPAEEPFIPVDPFKSALFPFCGIPRSRRHRHDVEAGGSASSGAYDCDDLVPVDSMRSFLNDAQAFIADTLPRELYLNFLLRLPAMYFSRVARIFEDADVSRPDIQRMINTSCGTIRGHPHPHPPSAGDALKPDAPRSGNGNGKAANAAATLSPGAVSGIGLSAQVGTAPGAGLMHMPLPFPDEWTPALVSPALIRFKHSWEAFIDSLLREWKTLNVVSALLASAILTIFQIPEAAGDPLTRTFALLSLVCALMSLSYGCMYIVRFGTMRSMFHASRWAEEAQKTKTFIWWNVWVLLATPAVWMAWAMLLFLASILSFVWRTGSVLDPEQRPPLGARAILGPRIAITLVFAVGMAYLALIVRTLKKYGAQQNAARALIQAGSGRRVDRLLDDAMITSAPAPARGKKWKRGDEEVGERRGRERERPSPARGRRREEDVERSRSRRELRSRSSMERVDARGMGAGLLKGMHGLGIGAAGSRRGSGDDAQEFELQMDVDSKSFEEIVIREMQV</sequence>
<feature type="region of interest" description="Disordered" evidence="1">
    <location>
        <begin position="625"/>
        <end position="679"/>
    </location>
</feature>
<feature type="region of interest" description="Disordered" evidence="1">
    <location>
        <begin position="339"/>
        <end position="372"/>
    </location>
</feature>
<organism evidence="3 4">
    <name type="scientific">Psilocybe cyanescens</name>
    <dbReference type="NCBI Taxonomy" id="93625"/>
    <lineage>
        <taxon>Eukaryota</taxon>
        <taxon>Fungi</taxon>
        <taxon>Dikarya</taxon>
        <taxon>Basidiomycota</taxon>
        <taxon>Agaricomycotina</taxon>
        <taxon>Agaricomycetes</taxon>
        <taxon>Agaricomycetidae</taxon>
        <taxon>Agaricales</taxon>
        <taxon>Agaricineae</taxon>
        <taxon>Strophariaceae</taxon>
        <taxon>Psilocybe</taxon>
    </lineage>
</organism>
<name>A0A409XDP6_PSICY</name>
<evidence type="ECO:0000313" key="4">
    <source>
        <dbReference type="Proteomes" id="UP000283269"/>
    </source>
</evidence>
<dbReference type="OrthoDB" id="3062801at2759"/>
<evidence type="ECO:0000313" key="3">
    <source>
        <dbReference type="EMBL" id="PPQ88909.1"/>
    </source>
</evidence>
<keyword evidence="2" id="KW-1133">Transmembrane helix</keyword>
<feature type="transmembrane region" description="Helical" evidence="2">
    <location>
        <begin position="513"/>
        <end position="545"/>
    </location>
</feature>
<feature type="transmembrane region" description="Helical" evidence="2">
    <location>
        <begin position="469"/>
        <end position="492"/>
    </location>
</feature>
<gene>
    <name evidence="3" type="ORF">CVT25_009144</name>
</gene>
<keyword evidence="2" id="KW-0812">Transmembrane</keyword>
<dbReference type="InParanoid" id="A0A409XDP6"/>
<dbReference type="AlphaFoldDB" id="A0A409XDP6"/>
<feature type="transmembrane region" description="Helical" evidence="2">
    <location>
        <begin position="565"/>
        <end position="586"/>
    </location>
</feature>
<feature type="compositionally biased region" description="Basic and acidic residues" evidence="1">
    <location>
        <begin position="115"/>
        <end position="129"/>
    </location>
</feature>
<feature type="compositionally biased region" description="Basic and acidic residues" evidence="1">
    <location>
        <begin position="634"/>
        <end position="679"/>
    </location>
</feature>
<accession>A0A409XDP6</accession>
<dbReference type="Proteomes" id="UP000283269">
    <property type="component" value="Unassembled WGS sequence"/>
</dbReference>
<keyword evidence="4" id="KW-1185">Reference proteome</keyword>
<protein>
    <submittedName>
        <fullName evidence="3">Uncharacterized protein</fullName>
    </submittedName>
</protein>
<reference evidence="3 4" key="1">
    <citation type="journal article" date="2018" name="Evol. Lett.">
        <title>Horizontal gene cluster transfer increased hallucinogenic mushroom diversity.</title>
        <authorList>
            <person name="Reynolds H.T."/>
            <person name="Vijayakumar V."/>
            <person name="Gluck-Thaler E."/>
            <person name="Korotkin H.B."/>
            <person name="Matheny P.B."/>
            <person name="Slot J.C."/>
        </authorList>
    </citation>
    <scope>NUCLEOTIDE SEQUENCE [LARGE SCALE GENOMIC DNA]</scope>
    <source>
        <strain evidence="3 4">2631</strain>
    </source>
</reference>
<proteinExistence type="predicted"/>
<evidence type="ECO:0000256" key="1">
    <source>
        <dbReference type="SAM" id="MobiDB-lite"/>
    </source>
</evidence>
<feature type="region of interest" description="Disordered" evidence="1">
    <location>
        <begin position="1"/>
        <end position="209"/>
    </location>
</feature>
<feature type="compositionally biased region" description="Polar residues" evidence="1">
    <location>
        <begin position="192"/>
        <end position="205"/>
    </location>
</feature>
<feature type="compositionally biased region" description="Basic and acidic residues" evidence="1">
    <location>
        <begin position="138"/>
        <end position="150"/>
    </location>
</feature>
<evidence type="ECO:0000256" key="2">
    <source>
        <dbReference type="SAM" id="Phobius"/>
    </source>
</evidence>
<dbReference type="EMBL" id="NHYD01001992">
    <property type="protein sequence ID" value="PPQ88909.1"/>
    <property type="molecule type" value="Genomic_DNA"/>
</dbReference>